<gene>
    <name evidence="13" type="ORF">HNQ88_002754</name>
</gene>
<dbReference type="InterPro" id="IPR006140">
    <property type="entry name" value="D-isomer_DH_NAD-bd"/>
</dbReference>
<dbReference type="InterPro" id="IPR002912">
    <property type="entry name" value="ACT_dom"/>
</dbReference>
<comment type="catalytic activity">
    <reaction evidence="11">
        <text>(2R)-3-phosphoglycerate + NAD(+) = 3-phosphooxypyruvate + NADH + H(+)</text>
        <dbReference type="Rhea" id="RHEA:12641"/>
        <dbReference type="ChEBI" id="CHEBI:15378"/>
        <dbReference type="ChEBI" id="CHEBI:18110"/>
        <dbReference type="ChEBI" id="CHEBI:57540"/>
        <dbReference type="ChEBI" id="CHEBI:57945"/>
        <dbReference type="ChEBI" id="CHEBI:58272"/>
        <dbReference type="EC" id="1.1.1.95"/>
    </reaction>
</comment>
<dbReference type="GO" id="GO:0047545">
    <property type="term" value="F:(S)-2-hydroxyglutarate dehydrogenase activity"/>
    <property type="evidence" value="ECO:0007669"/>
    <property type="project" value="UniProtKB-ARBA"/>
</dbReference>
<dbReference type="NCBIfam" id="TIGR01488">
    <property type="entry name" value="HAD-SF-IB"/>
    <property type="match status" value="1"/>
</dbReference>
<dbReference type="EC" id="1.1.1.95" evidence="5"/>
<dbReference type="SUPFAM" id="SSF52283">
    <property type="entry name" value="Formate/glycerate dehydrogenase catalytic domain-like"/>
    <property type="match status" value="1"/>
</dbReference>
<keyword evidence="8" id="KW-0520">NAD</keyword>
<evidence type="ECO:0000256" key="9">
    <source>
        <dbReference type="ARBA" id="ARBA00030455"/>
    </source>
</evidence>
<dbReference type="AlphaFoldDB" id="A0AAE3XKV4"/>
<reference evidence="13" key="1">
    <citation type="submission" date="2023-07" db="EMBL/GenBank/DDBJ databases">
        <title>Genomic Encyclopedia of Type Strains, Phase IV (KMG-IV): sequencing the most valuable type-strain genomes for metagenomic binning, comparative biology and taxonomic classification.</title>
        <authorList>
            <person name="Goeker M."/>
        </authorList>
    </citation>
    <scope>NUCLEOTIDE SEQUENCE</scope>
    <source>
        <strain evidence="13">DSM 26174</strain>
    </source>
</reference>
<dbReference type="Pfam" id="PF12710">
    <property type="entry name" value="HAD"/>
    <property type="match status" value="1"/>
</dbReference>
<dbReference type="Gene3D" id="3.30.70.260">
    <property type="match status" value="1"/>
</dbReference>
<evidence type="ECO:0000256" key="2">
    <source>
        <dbReference type="ARBA" id="ARBA00005216"/>
    </source>
</evidence>
<dbReference type="CDD" id="cd04901">
    <property type="entry name" value="ACT_3PGDH"/>
    <property type="match status" value="1"/>
</dbReference>
<dbReference type="Gene3D" id="1.10.150.210">
    <property type="entry name" value="Phosphoserine phosphatase, domain 2"/>
    <property type="match status" value="1"/>
</dbReference>
<dbReference type="PROSITE" id="PS00065">
    <property type="entry name" value="D_2_HYDROXYACID_DH_1"/>
    <property type="match status" value="1"/>
</dbReference>
<dbReference type="InterPro" id="IPR050418">
    <property type="entry name" value="D-iso_2-hydroxyacid_DH_PdxB"/>
</dbReference>
<name>A0AAE3XKV4_9BACT</name>
<dbReference type="SUPFAM" id="SSF56784">
    <property type="entry name" value="HAD-like"/>
    <property type="match status" value="1"/>
</dbReference>
<evidence type="ECO:0000256" key="5">
    <source>
        <dbReference type="ARBA" id="ARBA00013143"/>
    </source>
</evidence>
<dbReference type="NCBIfam" id="NF008759">
    <property type="entry name" value="PRK11790.1"/>
    <property type="match status" value="1"/>
</dbReference>
<proteinExistence type="inferred from homology"/>
<comment type="caution">
    <text evidence="13">The sequence shown here is derived from an EMBL/GenBank/DDBJ whole genome shotgun (WGS) entry which is preliminary data.</text>
</comment>
<dbReference type="Gene3D" id="3.40.50.1000">
    <property type="entry name" value="HAD superfamily/HAD-like"/>
    <property type="match status" value="1"/>
</dbReference>
<comment type="similarity">
    <text evidence="3">Belongs to the D-isomer specific 2-hydroxyacid dehydrogenase family.</text>
</comment>
<dbReference type="GO" id="GO:0004617">
    <property type="term" value="F:phosphoglycerate dehydrogenase activity"/>
    <property type="evidence" value="ECO:0007669"/>
    <property type="project" value="UniProtKB-EC"/>
</dbReference>
<dbReference type="RefSeq" id="WP_309939452.1">
    <property type="nucleotide sequence ID" value="NZ_AP025305.1"/>
</dbReference>
<evidence type="ECO:0000256" key="7">
    <source>
        <dbReference type="ARBA" id="ARBA00023002"/>
    </source>
</evidence>
<comment type="pathway">
    <text evidence="2">Amino-acid biosynthesis; L-serine biosynthesis; L-serine from 3-phospho-D-glycerate: step 1/3.</text>
</comment>
<protein>
    <recommendedName>
        <fullName evidence="6">D-3-phosphoglycerate dehydrogenase</fullName>
        <ecNumber evidence="4">1.1.1.399</ecNumber>
        <ecNumber evidence="5">1.1.1.95</ecNumber>
    </recommendedName>
    <alternativeName>
        <fullName evidence="9">2-oxoglutarate reductase</fullName>
    </alternativeName>
</protein>
<keyword evidence="7 13" id="KW-0560">Oxidoreductase</keyword>
<dbReference type="PANTHER" id="PTHR43761:SF1">
    <property type="entry name" value="D-ISOMER SPECIFIC 2-HYDROXYACID DEHYDROGENASE CATALYTIC DOMAIN-CONTAINING PROTEIN-RELATED"/>
    <property type="match status" value="1"/>
</dbReference>
<evidence type="ECO:0000259" key="12">
    <source>
        <dbReference type="PROSITE" id="PS51671"/>
    </source>
</evidence>
<dbReference type="EC" id="1.1.1.399" evidence="4"/>
<dbReference type="PROSITE" id="PS51671">
    <property type="entry name" value="ACT"/>
    <property type="match status" value="1"/>
</dbReference>
<evidence type="ECO:0000256" key="6">
    <source>
        <dbReference type="ARBA" id="ARBA00021582"/>
    </source>
</evidence>
<dbReference type="SUPFAM" id="SSF55021">
    <property type="entry name" value="ACT-like"/>
    <property type="match status" value="1"/>
</dbReference>
<dbReference type="SUPFAM" id="SSF51735">
    <property type="entry name" value="NAD(P)-binding Rossmann-fold domains"/>
    <property type="match status" value="1"/>
</dbReference>
<evidence type="ECO:0000256" key="1">
    <source>
        <dbReference type="ARBA" id="ARBA00003800"/>
    </source>
</evidence>
<evidence type="ECO:0000313" key="14">
    <source>
        <dbReference type="Proteomes" id="UP001185092"/>
    </source>
</evidence>
<dbReference type="InterPro" id="IPR006139">
    <property type="entry name" value="D-isomer_2_OHA_DH_cat_dom"/>
</dbReference>
<dbReference type="Pfam" id="PF02826">
    <property type="entry name" value="2-Hacid_dh_C"/>
    <property type="match status" value="1"/>
</dbReference>
<dbReference type="Pfam" id="PF22629">
    <property type="entry name" value="ACT_AHAS_ss"/>
    <property type="match status" value="1"/>
</dbReference>
<dbReference type="PROSITE" id="PS00671">
    <property type="entry name" value="D_2_HYDROXYACID_DH_3"/>
    <property type="match status" value="1"/>
</dbReference>
<dbReference type="CDD" id="cd12176">
    <property type="entry name" value="PGDH_3"/>
    <property type="match status" value="1"/>
</dbReference>
<evidence type="ECO:0000256" key="4">
    <source>
        <dbReference type="ARBA" id="ARBA00013001"/>
    </source>
</evidence>
<dbReference type="FunFam" id="3.40.50.720:FF:000041">
    <property type="entry name" value="D-3-phosphoglycerate dehydrogenase"/>
    <property type="match status" value="1"/>
</dbReference>
<comment type="catalytic activity">
    <reaction evidence="10">
        <text>(R)-2-hydroxyglutarate + NAD(+) = 2-oxoglutarate + NADH + H(+)</text>
        <dbReference type="Rhea" id="RHEA:49612"/>
        <dbReference type="ChEBI" id="CHEBI:15378"/>
        <dbReference type="ChEBI" id="CHEBI:15801"/>
        <dbReference type="ChEBI" id="CHEBI:16810"/>
        <dbReference type="ChEBI" id="CHEBI:57540"/>
        <dbReference type="ChEBI" id="CHEBI:57945"/>
        <dbReference type="EC" id="1.1.1.399"/>
    </reaction>
</comment>
<dbReference type="InterPro" id="IPR036412">
    <property type="entry name" value="HAD-like_sf"/>
</dbReference>
<dbReference type="GO" id="GO:0051287">
    <property type="term" value="F:NAD binding"/>
    <property type="evidence" value="ECO:0007669"/>
    <property type="project" value="InterPro"/>
</dbReference>
<dbReference type="InterPro" id="IPR054480">
    <property type="entry name" value="AHAS_small-like_ACT"/>
</dbReference>
<dbReference type="PANTHER" id="PTHR43761">
    <property type="entry name" value="D-ISOMER SPECIFIC 2-HYDROXYACID DEHYDROGENASE FAMILY PROTEIN (AFU_ORTHOLOGUE AFUA_1G13630)"/>
    <property type="match status" value="1"/>
</dbReference>
<evidence type="ECO:0000256" key="8">
    <source>
        <dbReference type="ARBA" id="ARBA00023027"/>
    </source>
</evidence>
<dbReference type="InterPro" id="IPR029753">
    <property type="entry name" value="D-isomer_DH_CS"/>
</dbReference>
<feature type="domain" description="ACT" evidence="12">
    <location>
        <begin position="560"/>
        <end position="629"/>
    </location>
</feature>
<keyword evidence="14" id="KW-1185">Reference proteome</keyword>
<dbReference type="GO" id="GO:0006564">
    <property type="term" value="P:L-serine biosynthetic process"/>
    <property type="evidence" value="ECO:0007669"/>
    <property type="project" value="UniProtKB-ARBA"/>
</dbReference>
<sequence length="629" mass="70404">MKLRDKLIIDFDSTFVDEESLDILAQIATRNHPEKPADVEKIKHLTSLGMAGEISFEESISERLKCLNANRKDLEDLILHLINSVSRSIEENKDFFFRHAEDIYIVSSGFKEFIEPVCKNYGISSSHVFANTFVYDYKGNIVGLDESNPLSNNQGKVKLLKSLKFGHDVVVIGDGITDYEIREAGLARKFVAYTENVKREAVCEKADFIAESWNDILLKLKLNPDFYQKKVGKALLLENVHHSAKKLLVDAGFDVELLKTSLDEQELCEKIKDVQILGIRSKTMVTAKVLESANELIAIGAFCIGTNQIDLDYCIKHGIAVFNAPFSNTRSVVELALAEIILLMRNLPDSMRNMHRGVWKKSADRSHEIRGKKLGIVGYGNIGSQLSILAESVGMDVYFYDVEEKLALGNATKCASMVELLRLSDVVSLHVDGRATNTHLIGEDELNEMKDGAILINLSRGHVVDLNALVSKIDEGKIKGLGVDVFPEEPKSNNEHFDTVLKEKPNTILTSHIGGSTIEAQIDIAHFVPQKLKEYVMSGSTMNNVTLPELQIQPVKNAHRLIHMHKNKPGMLADVNQALARYDVNILSQALKTNEQIGYLIISTDKNFTEEIVEELKNIDGTIRLRMLY</sequence>
<dbReference type="Pfam" id="PF00389">
    <property type="entry name" value="2-Hacid_dh"/>
    <property type="match status" value="1"/>
</dbReference>
<evidence type="ECO:0000256" key="11">
    <source>
        <dbReference type="ARBA" id="ARBA00048731"/>
    </source>
</evidence>
<dbReference type="InterPro" id="IPR023214">
    <property type="entry name" value="HAD_sf"/>
</dbReference>
<organism evidence="13 14">
    <name type="scientific">Aureibacter tunicatorum</name>
    <dbReference type="NCBI Taxonomy" id="866807"/>
    <lineage>
        <taxon>Bacteria</taxon>
        <taxon>Pseudomonadati</taxon>
        <taxon>Bacteroidota</taxon>
        <taxon>Cytophagia</taxon>
        <taxon>Cytophagales</taxon>
        <taxon>Persicobacteraceae</taxon>
        <taxon>Aureibacter</taxon>
    </lineage>
</organism>
<dbReference type="InterPro" id="IPR036291">
    <property type="entry name" value="NAD(P)-bd_dom_sf"/>
</dbReference>
<comment type="function">
    <text evidence="1">Catalyzes the reversible oxidation of 3-phospho-D-glycerate to 3-phosphonooxypyruvate, the first step of the phosphorylated L-serine biosynthesis pathway. Also catalyzes the reversible oxidation of 2-hydroxyglutarate to 2-oxoglutarate.</text>
</comment>
<evidence type="ECO:0000313" key="13">
    <source>
        <dbReference type="EMBL" id="MDR6239706.1"/>
    </source>
</evidence>
<dbReference type="Gene3D" id="3.40.50.720">
    <property type="entry name" value="NAD(P)-binding Rossmann-like Domain"/>
    <property type="match status" value="2"/>
</dbReference>
<accession>A0AAE3XKV4</accession>
<evidence type="ECO:0000256" key="3">
    <source>
        <dbReference type="ARBA" id="ARBA00005854"/>
    </source>
</evidence>
<evidence type="ECO:0000256" key="10">
    <source>
        <dbReference type="ARBA" id="ARBA00048126"/>
    </source>
</evidence>
<dbReference type="Proteomes" id="UP001185092">
    <property type="component" value="Unassembled WGS sequence"/>
</dbReference>
<dbReference type="InterPro" id="IPR045865">
    <property type="entry name" value="ACT-like_dom_sf"/>
</dbReference>
<dbReference type="InterPro" id="IPR029752">
    <property type="entry name" value="D-isomer_DH_CS1"/>
</dbReference>
<dbReference type="EMBL" id="JAVDQD010000003">
    <property type="protein sequence ID" value="MDR6239706.1"/>
    <property type="molecule type" value="Genomic_DNA"/>
</dbReference>